<evidence type="ECO:0000313" key="2">
    <source>
        <dbReference type="EMBL" id="GAC16000.1"/>
    </source>
</evidence>
<sequence>MAIGILEFIGGIFKPAADLIDNVHTSDEERLVLKKQLDEIRAGVQLKMIELEHKVLEYETKVLQAQQAVIVAEAQGKSWIQRNWRPVLMMVIIFIVANNYILFPYLNLFTNKVAMLDLPPELFTLLTVGVGGYVVGRSGEKIAQSIRKQPSVETDEKKT</sequence>
<keyword evidence="1" id="KW-0812">Transmembrane</keyword>
<protein>
    <recommendedName>
        <fullName evidence="4">Holin of 3TMs, for gene-transfer release</fullName>
    </recommendedName>
</protein>
<dbReference type="AlphaFoldDB" id="K6YXN8"/>
<proteinExistence type="predicted"/>
<reference evidence="2 3" key="1">
    <citation type="journal article" date="2017" name="Antonie Van Leeuwenhoek">
        <title>Rhizobium rhizosphaerae sp. nov., a novel species isolated from rice rhizosphere.</title>
        <authorList>
            <person name="Zhao J.J."/>
            <person name="Zhang J."/>
            <person name="Zhang R.J."/>
            <person name="Zhang C.W."/>
            <person name="Yin H.Q."/>
            <person name="Zhang X.X."/>
        </authorList>
    </citation>
    <scope>NUCLEOTIDE SEQUENCE [LARGE SCALE GENOMIC DNA]</scope>
    <source>
        <strain evidence="2 3">E3</strain>
    </source>
</reference>
<dbReference type="eggNOG" id="ENOG50312N7">
    <property type="taxonomic scope" value="Bacteria"/>
</dbReference>
<accession>K6YXN8</accession>
<comment type="caution">
    <text evidence="2">The sequence shown here is derived from an EMBL/GenBank/DDBJ whole genome shotgun (WGS) entry which is preliminary data.</text>
</comment>
<organism evidence="2 3">
    <name type="scientific">Aliiglaciecola lipolytica E3</name>
    <dbReference type="NCBI Taxonomy" id="1127673"/>
    <lineage>
        <taxon>Bacteria</taxon>
        <taxon>Pseudomonadati</taxon>
        <taxon>Pseudomonadota</taxon>
        <taxon>Gammaproteobacteria</taxon>
        <taxon>Alteromonadales</taxon>
        <taxon>Alteromonadaceae</taxon>
        <taxon>Aliiglaciecola</taxon>
    </lineage>
</organism>
<evidence type="ECO:0008006" key="4">
    <source>
        <dbReference type="Google" id="ProtNLM"/>
    </source>
</evidence>
<dbReference type="OrthoDB" id="1551130at2"/>
<dbReference type="RefSeq" id="WP_008845803.1">
    <property type="nucleotide sequence ID" value="NZ_BAEN01000065.1"/>
</dbReference>
<keyword evidence="1" id="KW-1133">Transmembrane helix</keyword>
<feature type="transmembrane region" description="Helical" evidence="1">
    <location>
        <begin position="87"/>
        <end position="106"/>
    </location>
</feature>
<gene>
    <name evidence="2" type="ORF">GLIP_3386</name>
</gene>
<keyword evidence="1" id="KW-0472">Membrane</keyword>
<keyword evidence="3" id="KW-1185">Reference proteome</keyword>
<evidence type="ECO:0000256" key="1">
    <source>
        <dbReference type="SAM" id="Phobius"/>
    </source>
</evidence>
<dbReference type="Proteomes" id="UP000006334">
    <property type="component" value="Unassembled WGS sequence"/>
</dbReference>
<evidence type="ECO:0000313" key="3">
    <source>
        <dbReference type="Proteomes" id="UP000006334"/>
    </source>
</evidence>
<dbReference type="InterPro" id="IPR021497">
    <property type="entry name" value="GTA_holin_3TM"/>
</dbReference>
<dbReference type="Pfam" id="PF11351">
    <property type="entry name" value="GTA_holin_3TM"/>
    <property type="match status" value="1"/>
</dbReference>
<name>K6YXN8_9ALTE</name>
<dbReference type="EMBL" id="BAEN01000065">
    <property type="protein sequence ID" value="GAC16000.1"/>
    <property type="molecule type" value="Genomic_DNA"/>
</dbReference>